<feature type="domain" description="GCN5-related N-acetyltransferase Rv2170-like" evidence="1">
    <location>
        <begin position="203"/>
        <end position="281"/>
    </location>
</feature>
<dbReference type="Pfam" id="PF18713">
    <property type="entry name" value="DUF5645"/>
    <property type="match status" value="1"/>
</dbReference>
<dbReference type="PANTHER" id="PTHR20958:SF6">
    <property type="entry name" value="GLYCINE N-ACYLTRANSFERASE-LIKE PROTEIN"/>
    <property type="match status" value="1"/>
</dbReference>
<name>A0A1B6M6K7_9HEMI</name>
<reference evidence="3" key="1">
    <citation type="submission" date="2015-11" db="EMBL/GenBank/DDBJ databases">
        <title>De novo transcriptome assembly of four potential Pierce s Disease insect vectors from Arizona vineyards.</title>
        <authorList>
            <person name="Tassone E.E."/>
        </authorList>
    </citation>
    <scope>NUCLEOTIDE SEQUENCE</scope>
</reference>
<dbReference type="EMBL" id="GEBQ01008408">
    <property type="protein sequence ID" value="JAT31569.1"/>
    <property type="molecule type" value="Transcribed_RNA"/>
</dbReference>
<dbReference type="PANTHER" id="PTHR20958">
    <property type="entry name" value="GLYCINE N-ACYLTRANSFERASE-LIKE PROTEIN"/>
    <property type="match status" value="1"/>
</dbReference>
<dbReference type="SUPFAM" id="SSF55729">
    <property type="entry name" value="Acyl-CoA N-acyltransferases (Nat)"/>
    <property type="match status" value="1"/>
</dbReference>
<organism evidence="3">
    <name type="scientific">Graphocephala atropunctata</name>
    <dbReference type="NCBI Taxonomy" id="36148"/>
    <lineage>
        <taxon>Eukaryota</taxon>
        <taxon>Metazoa</taxon>
        <taxon>Ecdysozoa</taxon>
        <taxon>Arthropoda</taxon>
        <taxon>Hexapoda</taxon>
        <taxon>Insecta</taxon>
        <taxon>Pterygota</taxon>
        <taxon>Neoptera</taxon>
        <taxon>Paraneoptera</taxon>
        <taxon>Hemiptera</taxon>
        <taxon>Auchenorrhyncha</taxon>
        <taxon>Membracoidea</taxon>
        <taxon>Cicadellidae</taxon>
        <taxon>Cicadellinae</taxon>
        <taxon>Cicadellini</taxon>
        <taxon>Graphocephala</taxon>
    </lineage>
</organism>
<dbReference type="InterPro" id="IPR041506">
    <property type="entry name" value="DUF5645"/>
</dbReference>
<dbReference type="InterPro" id="IPR053225">
    <property type="entry name" value="Acyl-CoA_N-acyltransferase"/>
</dbReference>
<sequence>CECTLQTVMVVDVLQEIPPNAIGYFCNHILKRDWPNSIHVYYFIKTMTEWREKRAGVRVSLLCMEGNIEDGTFIGLLFSELGSCTMLAYTQEDSCERLTRALKETRRIKWCEPLMFEAVLQKHTSAVHSVARLKGLETSVYAQSNILYMPSTNAKSLRLTCPADVYMAPLKQSHLPYIHSVWAHNDIYTLRELQTTLRLNGGFGVFRATDHQLLCWALHTHYGGVGVLQTRSDCGGKGYARLVVNCISQALGTLGISPHVCVMDANLKSLSLFRSAGYQHVSSVQYITVHDSSSSDSSSSS</sequence>
<accession>A0A1B6M6K7</accession>
<dbReference type="Gene3D" id="3.40.630.30">
    <property type="match status" value="2"/>
</dbReference>
<evidence type="ECO:0000259" key="1">
    <source>
        <dbReference type="Pfam" id="PF08445"/>
    </source>
</evidence>
<dbReference type="AlphaFoldDB" id="A0A1B6M6K7"/>
<gene>
    <name evidence="3" type="ORF">g.44864</name>
</gene>
<evidence type="ECO:0008006" key="4">
    <source>
        <dbReference type="Google" id="ProtNLM"/>
    </source>
</evidence>
<dbReference type="GO" id="GO:0016747">
    <property type="term" value="F:acyltransferase activity, transferring groups other than amino-acyl groups"/>
    <property type="evidence" value="ECO:0007669"/>
    <property type="project" value="InterPro"/>
</dbReference>
<evidence type="ECO:0000313" key="3">
    <source>
        <dbReference type="EMBL" id="JAT31569.1"/>
    </source>
</evidence>
<dbReference type="Pfam" id="PF08445">
    <property type="entry name" value="FR47"/>
    <property type="match status" value="1"/>
</dbReference>
<dbReference type="InterPro" id="IPR016181">
    <property type="entry name" value="Acyl_CoA_acyltransferase"/>
</dbReference>
<evidence type="ECO:0000259" key="2">
    <source>
        <dbReference type="Pfam" id="PF18713"/>
    </source>
</evidence>
<protein>
    <recommendedName>
        <fullName evidence="4">FR47-like domain-containing protein</fullName>
    </recommendedName>
</protein>
<feature type="domain" description="DUF5645" evidence="2">
    <location>
        <begin position="13"/>
        <end position="129"/>
    </location>
</feature>
<proteinExistence type="predicted"/>
<dbReference type="InterPro" id="IPR013653">
    <property type="entry name" value="GCN5-like_dom"/>
</dbReference>
<feature type="non-terminal residue" evidence="3">
    <location>
        <position position="1"/>
    </location>
</feature>